<keyword evidence="3 6" id="KW-0378">Hydrolase</keyword>
<dbReference type="FunFam" id="3.30.540.10:FF:000003">
    <property type="entry name" value="Inositol-1-monophosphatase"/>
    <property type="match status" value="1"/>
</dbReference>
<feature type="binding site" evidence="5">
    <location>
        <position position="90"/>
    </location>
    <ligand>
        <name>Mg(2+)</name>
        <dbReference type="ChEBI" id="CHEBI:18420"/>
        <label>2</label>
    </ligand>
</feature>
<dbReference type="CDD" id="cd01637">
    <property type="entry name" value="IMPase_like"/>
    <property type="match status" value="1"/>
</dbReference>
<dbReference type="GO" id="GO:0006020">
    <property type="term" value="P:inositol metabolic process"/>
    <property type="evidence" value="ECO:0007669"/>
    <property type="project" value="TreeGrafter"/>
</dbReference>
<dbReference type="Proteomes" id="UP000188993">
    <property type="component" value="Chromosome"/>
</dbReference>
<dbReference type="InterPro" id="IPR020583">
    <property type="entry name" value="Inositol_monoP_metal-BS"/>
</dbReference>
<comment type="cofactor">
    <cofactor evidence="1 5">
        <name>Mg(2+)</name>
        <dbReference type="ChEBI" id="CHEBI:18420"/>
    </cofactor>
</comment>
<dbReference type="PANTHER" id="PTHR20854:SF4">
    <property type="entry name" value="INOSITOL-1-MONOPHOSPHATASE-RELATED"/>
    <property type="match status" value="1"/>
</dbReference>
<dbReference type="EMBL" id="CP019728">
    <property type="protein sequence ID" value="AQS52905.1"/>
    <property type="molecule type" value="Genomic_DNA"/>
</dbReference>
<dbReference type="Pfam" id="PF00459">
    <property type="entry name" value="Inositol_P"/>
    <property type="match status" value="1"/>
</dbReference>
<dbReference type="Gene3D" id="3.40.190.80">
    <property type="match status" value="1"/>
</dbReference>
<gene>
    <name evidence="6" type="primary">suhB</name>
    <name evidence="6" type="ORF">BW727_100512</name>
</gene>
<dbReference type="GO" id="GO:0007165">
    <property type="term" value="P:signal transduction"/>
    <property type="evidence" value="ECO:0007669"/>
    <property type="project" value="TreeGrafter"/>
</dbReference>
<evidence type="ECO:0000313" key="6">
    <source>
        <dbReference type="EMBL" id="AQS52905.1"/>
    </source>
</evidence>
<accession>A0A1S6IMY1</accession>
<reference evidence="6 7" key="1">
    <citation type="journal article" date="2014" name="Int. J. Syst. Evol. Microbiol.">
        <title>Jeotgalibaca dankookensis gen. nov., sp. nov., a member of the family Carnobacteriaceae, isolated from seujeot (Korean traditional food).</title>
        <authorList>
            <person name="Lee D.G."/>
            <person name="Trujillo M.E."/>
            <person name="Kang H."/>
            <person name="Ahn T.Y."/>
        </authorList>
    </citation>
    <scope>NUCLEOTIDE SEQUENCE [LARGE SCALE GENOMIC DNA]</scope>
    <source>
        <strain evidence="6 7">EX-07</strain>
    </source>
</reference>
<name>A0A1S6IMY1_9LACT</name>
<organism evidence="6 7">
    <name type="scientific">Jeotgalibaca dankookensis</name>
    <dbReference type="NCBI Taxonomy" id="708126"/>
    <lineage>
        <taxon>Bacteria</taxon>
        <taxon>Bacillati</taxon>
        <taxon>Bacillota</taxon>
        <taxon>Bacilli</taxon>
        <taxon>Lactobacillales</taxon>
        <taxon>Carnobacteriaceae</taxon>
        <taxon>Jeotgalibaca</taxon>
    </lineage>
</organism>
<dbReference type="Gene3D" id="3.30.540.10">
    <property type="entry name" value="Fructose-1,6-Bisphosphatase, subunit A, domain 1"/>
    <property type="match status" value="1"/>
</dbReference>
<keyword evidence="4 5" id="KW-0460">Magnesium</keyword>
<keyword evidence="7" id="KW-1185">Reference proteome</keyword>
<evidence type="ECO:0000256" key="4">
    <source>
        <dbReference type="ARBA" id="ARBA00022842"/>
    </source>
</evidence>
<feature type="binding site" evidence="5">
    <location>
        <position position="87"/>
    </location>
    <ligand>
        <name>Mg(2+)</name>
        <dbReference type="ChEBI" id="CHEBI:18420"/>
        <label>1</label>
        <note>catalytic</note>
    </ligand>
</feature>
<proteinExistence type="predicted"/>
<dbReference type="PROSITE" id="PS00629">
    <property type="entry name" value="IMP_1"/>
    <property type="match status" value="1"/>
</dbReference>
<dbReference type="KEGG" id="jda:BW727_100512"/>
<dbReference type="PANTHER" id="PTHR20854">
    <property type="entry name" value="INOSITOL MONOPHOSPHATASE"/>
    <property type="match status" value="1"/>
</dbReference>
<evidence type="ECO:0000256" key="2">
    <source>
        <dbReference type="ARBA" id="ARBA00022723"/>
    </source>
</evidence>
<dbReference type="AlphaFoldDB" id="A0A1S6IMY1"/>
<evidence type="ECO:0000256" key="3">
    <source>
        <dbReference type="ARBA" id="ARBA00022801"/>
    </source>
</evidence>
<feature type="binding site" evidence="5">
    <location>
        <position position="69"/>
    </location>
    <ligand>
        <name>Mg(2+)</name>
        <dbReference type="ChEBI" id="CHEBI:18420"/>
        <label>1</label>
        <note>catalytic</note>
    </ligand>
</feature>
<dbReference type="STRING" id="708126.BW727_100512"/>
<evidence type="ECO:0000256" key="5">
    <source>
        <dbReference type="PIRSR" id="PIRSR600760-2"/>
    </source>
</evidence>
<dbReference type="OrthoDB" id="9772456at2"/>
<dbReference type="InterPro" id="IPR000760">
    <property type="entry name" value="Inositol_monophosphatase-like"/>
</dbReference>
<feature type="binding site" evidence="5">
    <location>
        <position position="89"/>
    </location>
    <ligand>
        <name>Mg(2+)</name>
        <dbReference type="ChEBI" id="CHEBI:18420"/>
        <label>1</label>
        <note>catalytic</note>
    </ligand>
</feature>
<dbReference type="GO" id="GO:0046872">
    <property type="term" value="F:metal ion binding"/>
    <property type="evidence" value="ECO:0007669"/>
    <property type="project" value="UniProtKB-KW"/>
</dbReference>
<evidence type="ECO:0000256" key="1">
    <source>
        <dbReference type="ARBA" id="ARBA00001946"/>
    </source>
</evidence>
<sequence>MDIAVTAKLVRGWVEEAGQLLRESLSNTSIVVEEKSHPSDLVTEMDRFIEAFYVEKIRKEFPTHQIIGEEGSYGEVDNMDGYVWIIDPIDGTLNYVKQKRNFCSMIALYKDGVGIFSFINDVINEDIYYAIKGKGAYCNDKQLENVTTYPLGKGLVALNTKMVMLKPTLSKKIIQEALGVRLIGSAGLEMVQVITNRVSAYVTTPLNFWDVAPGIMIASELGLKCSRTDNSPIKMLEKNPIVIANENTHQDIINIMKKTSNIDV</sequence>
<dbReference type="SUPFAM" id="SSF56655">
    <property type="entry name" value="Carbohydrate phosphatase"/>
    <property type="match status" value="1"/>
</dbReference>
<feature type="binding site" evidence="5">
    <location>
        <position position="210"/>
    </location>
    <ligand>
        <name>Mg(2+)</name>
        <dbReference type="ChEBI" id="CHEBI:18420"/>
        <label>1</label>
        <note>catalytic</note>
    </ligand>
</feature>
<keyword evidence="2 5" id="KW-0479">Metal-binding</keyword>
<dbReference type="EC" id="3.1.3.25" evidence="6"/>
<evidence type="ECO:0000313" key="7">
    <source>
        <dbReference type="Proteomes" id="UP000188993"/>
    </source>
</evidence>
<dbReference type="RefSeq" id="WP_062467675.1">
    <property type="nucleotide sequence ID" value="NZ_BBYN01000001.1"/>
</dbReference>
<protein>
    <submittedName>
        <fullName evidence="6">Inositol-1-monophosphatase</fullName>
        <ecNumber evidence="6">3.1.3.25</ecNumber>
    </submittedName>
</protein>
<dbReference type="PRINTS" id="PR00377">
    <property type="entry name" value="IMPHPHTASES"/>
</dbReference>
<dbReference type="GO" id="GO:0008934">
    <property type="term" value="F:inositol monophosphate 1-phosphatase activity"/>
    <property type="evidence" value="ECO:0007669"/>
    <property type="project" value="TreeGrafter"/>
</dbReference>